<evidence type="ECO:0008006" key="4">
    <source>
        <dbReference type="Google" id="ProtNLM"/>
    </source>
</evidence>
<keyword evidence="3" id="KW-1185">Reference proteome</keyword>
<protein>
    <recommendedName>
        <fullName evidence="4">Peptidase inhibitor I78 family protein</fullName>
    </recommendedName>
</protein>
<dbReference type="EMBL" id="FMVT01000009">
    <property type="protein sequence ID" value="SCY79195.1"/>
    <property type="molecule type" value="Genomic_DNA"/>
</dbReference>
<name>A0A1G5ISV7_9RHOB</name>
<proteinExistence type="predicted"/>
<evidence type="ECO:0000313" key="2">
    <source>
        <dbReference type="EMBL" id="SCY79195.1"/>
    </source>
</evidence>
<dbReference type="STRING" id="336292.SAMN05660710_02811"/>
<reference evidence="2 3" key="1">
    <citation type="submission" date="2016-10" db="EMBL/GenBank/DDBJ databases">
        <authorList>
            <person name="de Groot N.N."/>
        </authorList>
    </citation>
    <scope>NUCLEOTIDE SEQUENCE [LARGE SCALE GENOMIC DNA]</scope>
    <source>
        <strain evidence="2 3">CGMCC 1.8925</strain>
    </source>
</reference>
<dbReference type="RefSeq" id="WP_245686678.1">
    <property type="nucleotide sequence ID" value="NZ_FMVT01000009.1"/>
</dbReference>
<dbReference type="AlphaFoldDB" id="A0A1G5ISV7"/>
<feature type="signal peptide" evidence="1">
    <location>
        <begin position="1"/>
        <end position="23"/>
    </location>
</feature>
<feature type="chain" id="PRO_5011579712" description="Peptidase inhibitor I78 family protein" evidence="1">
    <location>
        <begin position="24"/>
        <end position="173"/>
    </location>
</feature>
<gene>
    <name evidence="2" type="ORF">SAMN05660710_02811</name>
</gene>
<organism evidence="2 3">
    <name type="scientific">Paracoccus tibetensis</name>
    <dbReference type="NCBI Taxonomy" id="336292"/>
    <lineage>
        <taxon>Bacteria</taxon>
        <taxon>Pseudomonadati</taxon>
        <taxon>Pseudomonadota</taxon>
        <taxon>Alphaproteobacteria</taxon>
        <taxon>Rhodobacterales</taxon>
        <taxon>Paracoccaceae</taxon>
        <taxon>Paracoccus</taxon>
    </lineage>
</organism>
<evidence type="ECO:0000313" key="3">
    <source>
        <dbReference type="Proteomes" id="UP000199502"/>
    </source>
</evidence>
<keyword evidence="1" id="KW-0732">Signal</keyword>
<accession>A0A1G5ISV7</accession>
<evidence type="ECO:0000256" key="1">
    <source>
        <dbReference type="SAM" id="SignalP"/>
    </source>
</evidence>
<sequence length="173" mass="17636">MLKAAMALTASLALAGCMMPASRMPTDAAMSAGPLPPAAPMAPAYPAAPGYAPPAPVYAPAVPGYAPLPPVPAAAGMSGTTPPFPQAPLYPATEPAPAAATGIAGLQERKPDLCKAETYRSSMGQPGSTIPSLGITRSYRVVEYRGIEPQNYDPNRIVFRLDAAGNISNIDCG</sequence>
<dbReference type="PROSITE" id="PS51257">
    <property type="entry name" value="PROKAR_LIPOPROTEIN"/>
    <property type="match status" value="1"/>
</dbReference>
<dbReference type="Proteomes" id="UP000199502">
    <property type="component" value="Unassembled WGS sequence"/>
</dbReference>